<dbReference type="EMBL" id="CP003740">
    <property type="protein sequence ID" value="AGI67548.1"/>
    <property type="molecule type" value="Genomic_DNA"/>
</dbReference>
<evidence type="ECO:0000313" key="3">
    <source>
        <dbReference type="Proteomes" id="UP000005307"/>
    </source>
</evidence>
<feature type="transmembrane region" description="Helical" evidence="1">
    <location>
        <begin position="108"/>
        <end position="130"/>
    </location>
</feature>
<keyword evidence="3" id="KW-1185">Reference proteome</keyword>
<evidence type="ECO:0008006" key="4">
    <source>
        <dbReference type="Google" id="ProtNLM"/>
    </source>
</evidence>
<organism evidence="2 3">
    <name type="scientific">Octadecabacter antarcticus 307</name>
    <dbReference type="NCBI Taxonomy" id="391626"/>
    <lineage>
        <taxon>Bacteria</taxon>
        <taxon>Pseudomonadati</taxon>
        <taxon>Pseudomonadota</taxon>
        <taxon>Alphaproteobacteria</taxon>
        <taxon>Rhodobacterales</taxon>
        <taxon>Roseobacteraceae</taxon>
        <taxon>Octadecabacter</taxon>
    </lineage>
</organism>
<dbReference type="OrthoDB" id="8759010at2"/>
<feature type="transmembrane region" description="Helical" evidence="1">
    <location>
        <begin position="48"/>
        <end position="71"/>
    </location>
</feature>
<dbReference type="InterPro" id="IPR018750">
    <property type="entry name" value="DUF2306_membrane"/>
</dbReference>
<dbReference type="eggNOG" id="COG5395">
    <property type="taxonomic scope" value="Bacteria"/>
</dbReference>
<dbReference type="HOGENOM" id="CLU_078522_1_1_5"/>
<dbReference type="Pfam" id="PF10067">
    <property type="entry name" value="DUF2306"/>
    <property type="match status" value="1"/>
</dbReference>
<keyword evidence="1" id="KW-0472">Membrane</keyword>
<gene>
    <name evidence="2" type="ORF">OAN307_c18960</name>
</gene>
<feature type="transmembrane region" description="Helical" evidence="1">
    <location>
        <begin position="174"/>
        <end position="194"/>
    </location>
</feature>
<keyword evidence="1" id="KW-1133">Transmembrane helix</keyword>
<reference evidence="2 3" key="1">
    <citation type="journal article" date="2013" name="PLoS ONE">
        <title>Poles Apart: Arctic and Antarctic Octadecabacter strains Share High Genome Plasticity and a New Type of Xanthorhodopsin.</title>
        <authorList>
            <person name="Vollmers J."/>
            <person name="Voget S."/>
            <person name="Dietrich S."/>
            <person name="Gollnow K."/>
            <person name="Smits M."/>
            <person name="Meyer K."/>
            <person name="Brinkhoff T."/>
            <person name="Simon M."/>
            <person name="Daniel R."/>
        </authorList>
    </citation>
    <scope>NUCLEOTIDE SEQUENCE [LARGE SCALE GENOMIC DNA]</scope>
    <source>
        <strain evidence="2 3">307</strain>
    </source>
</reference>
<dbReference type="KEGG" id="oat:OAN307_c18960"/>
<feature type="transmembrane region" description="Helical" evidence="1">
    <location>
        <begin position="83"/>
        <end position="102"/>
    </location>
</feature>
<keyword evidence="1" id="KW-0812">Transmembrane</keyword>
<sequence>MTPTDKVSISVLVITGMLVAFSTIRVFPLGLDLAFSAMSHQLINARQMFVMHITAASLALVFGSIQIIPVLRNRHLSVHRGIGRLYALAVLLGGISGFLIAFQIDGIIGTAGFALLAVFWVFTTTQGVRFARAGLEPAHRRWMTYSVALTFAAVSLRLQLLIFAVGLAMPYHQVYPFLAWSCWVPNTIFALWYVRRSALLHGSSATENAP</sequence>
<dbReference type="Proteomes" id="UP000005307">
    <property type="component" value="Chromosome"/>
</dbReference>
<feature type="transmembrane region" description="Helical" evidence="1">
    <location>
        <begin position="7"/>
        <end position="28"/>
    </location>
</feature>
<name>M9R710_9RHOB</name>
<dbReference type="AlphaFoldDB" id="M9R710"/>
<accession>M9R710</accession>
<protein>
    <recommendedName>
        <fullName evidence="4">DUF2306 domain-containing protein</fullName>
    </recommendedName>
</protein>
<dbReference type="STRING" id="391626.OAN307_c18960"/>
<evidence type="ECO:0000313" key="2">
    <source>
        <dbReference type="EMBL" id="AGI67548.1"/>
    </source>
</evidence>
<feature type="transmembrane region" description="Helical" evidence="1">
    <location>
        <begin position="142"/>
        <end position="168"/>
    </location>
</feature>
<evidence type="ECO:0000256" key="1">
    <source>
        <dbReference type="SAM" id="Phobius"/>
    </source>
</evidence>
<proteinExistence type="predicted"/>
<dbReference type="RefSeq" id="WP_015499574.1">
    <property type="nucleotide sequence ID" value="NC_020911.1"/>
</dbReference>